<proteinExistence type="predicted"/>
<sequence>MALVTYSDSEASDSGSIPNAVSVPSRKAPVTSTTKETPFQPLVDRSNPRKILVNLPDAKGASDGLEDTPTEDGPARKRARIGGGGSFAGFNAMLPAPKRVTQAKGDKKATSTTTSQRVFSLKTSATPGFSREPNSDFLENNDEAAEDTSGHMGGNSSEPLPAKKEEAVVEKKGNAMMFKPLSVARNTKKRPKAPPQKATTRQTDEKGPQIGEGLTSRAVAQTEQQKPKPKINLFGLSGADSDAQTTEPQPQNTQYKPLIYAPSSESTPLQLQQESTTEAVIRQEETTSIPAQPNSLENIANDLNLSQSEMRQLMGRKGRGLPTANAKILTFNTDEEYKSNSAYLAAVSEQELAAQQHNPVRAIAPGKHNLQQLVNAVSNQREALEESFVAGKRNRKEAGSRYGW</sequence>
<evidence type="ECO:0000313" key="3">
    <source>
        <dbReference type="Proteomes" id="UP001219355"/>
    </source>
</evidence>
<feature type="compositionally biased region" description="Basic and acidic residues" evidence="1">
    <location>
        <begin position="161"/>
        <end position="173"/>
    </location>
</feature>
<feature type="region of interest" description="Disordered" evidence="1">
    <location>
        <begin position="1"/>
        <end position="254"/>
    </location>
</feature>
<feature type="compositionally biased region" description="Polar residues" evidence="1">
    <location>
        <begin position="110"/>
        <end position="127"/>
    </location>
</feature>
<protein>
    <recommendedName>
        <fullName evidence="4">Mitotic checkpoint regulator, MAD2B-interacting-domain-containing protein</fullName>
    </recommendedName>
</protein>
<dbReference type="Proteomes" id="UP001219355">
    <property type="component" value="Chromosome 2"/>
</dbReference>
<dbReference type="PANTHER" id="PTHR13621">
    <property type="entry name" value="PROLINE-RICH PROTEIN PRCC"/>
    <property type="match status" value="1"/>
</dbReference>
<dbReference type="AlphaFoldDB" id="A0AAF0IHN9"/>
<dbReference type="PANTHER" id="PTHR13621:SF2">
    <property type="entry name" value="PROLINE-RICH PROTEIN PRCC"/>
    <property type="match status" value="1"/>
</dbReference>
<keyword evidence="3" id="KW-1185">Reference proteome</keyword>
<evidence type="ECO:0000256" key="1">
    <source>
        <dbReference type="SAM" id="MobiDB-lite"/>
    </source>
</evidence>
<dbReference type="Pfam" id="PF10253">
    <property type="entry name" value="PRCC"/>
    <property type="match status" value="1"/>
</dbReference>
<dbReference type="EMBL" id="CP120628">
    <property type="protein sequence ID" value="WEW57087.1"/>
    <property type="molecule type" value="Genomic_DNA"/>
</dbReference>
<organism evidence="2 3">
    <name type="scientific">Emydomyces testavorans</name>
    <dbReference type="NCBI Taxonomy" id="2070801"/>
    <lineage>
        <taxon>Eukaryota</taxon>
        <taxon>Fungi</taxon>
        <taxon>Dikarya</taxon>
        <taxon>Ascomycota</taxon>
        <taxon>Pezizomycotina</taxon>
        <taxon>Eurotiomycetes</taxon>
        <taxon>Eurotiomycetidae</taxon>
        <taxon>Onygenales</taxon>
        <taxon>Nannizziopsiaceae</taxon>
        <taxon>Emydomyces</taxon>
    </lineage>
</organism>
<evidence type="ECO:0008006" key="4">
    <source>
        <dbReference type="Google" id="ProtNLM"/>
    </source>
</evidence>
<reference evidence="2" key="1">
    <citation type="submission" date="2023-03" db="EMBL/GenBank/DDBJ databases">
        <title>Emydomyces testavorans Genome Sequence.</title>
        <authorList>
            <person name="Hoyer L."/>
        </authorList>
    </citation>
    <scope>NUCLEOTIDE SEQUENCE</scope>
    <source>
        <strain evidence="2">16-2883</strain>
    </source>
</reference>
<dbReference type="GO" id="GO:0005634">
    <property type="term" value="C:nucleus"/>
    <property type="evidence" value="ECO:0007669"/>
    <property type="project" value="TreeGrafter"/>
</dbReference>
<dbReference type="InterPro" id="IPR018800">
    <property type="entry name" value="PRCC"/>
</dbReference>
<feature type="compositionally biased region" description="Polar residues" evidence="1">
    <location>
        <begin position="1"/>
        <end position="19"/>
    </location>
</feature>
<gene>
    <name evidence="2" type="ORF">PRK78_002547</name>
</gene>
<accession>A0AAF0IHN9</accession>
<feature type="compositionally biased region" description="Polar residues" evidence="1">
    <location>
        <begin position="242"/>
        <end position="254"/>
    </location>
</feature>
<name>A0AAF0IHN9_9EURO</name>
<evidence type="ECO:0000313" key="2">
    <source>
        <dbReference type="EMBL" id="WEW57087.1"/>
    </source>
</evidence>